<sequence length="216" mass="23147">FTPKSSSLPLYPGSYWLRFLGLFGSVQSSTLLFTEPQSEAMGLTAICVKFRDHKAIRQALLVLYNRYLLHPKKADEGMKLSWIRPVNYARVLRESSAAAGHGEATTGDGKGTPEASIDGVFVGGGVYDIDVLLIAGLLGGRSPTNADAPSPAGDAPSSIRVTSRRAQYTIYCESSGARVKRLVEPKRAIIRLEGVFDSSFGEGTIVLTVAALGRVL</sequence>
<keyword evidence="2" id="KW-1185">Reference proteome</keyword>
<organism evidence="1 2">
    <name type="scientific">Perkinsus olseni</name>
    <name type="common">Perkinsus atlanticus</name>
    <dbReference type="NCBI Taxonomy" id="32597"/>
    <lineage>
        <taxon>Eukaryota</taxon>
        <taxon>Sar</taxon>
        <taxon>Alveolata</taxon>
        <taxon>Perkinsozoa</taxon>
        <taxon>Perkinsea</taxon>
        <taxon>Perkinsida</taxon>
        <taxon>Perkinsidae</taxon>
        <taxon>Perkinsus</taxon>
    </lineage>
</organism>
<accession>A0A7J6SYH1</accession>
<evidence type="ECO:0000313" key="1">
    <source>
        <dbReference type="EMBL" id="KAF4737835.1"/>
    </source>
</evidence>
<protein>
    <submittedName>
        <fullName evidence="1">26S protease regulatory subunit 7</fullName>
    </submittedName>
</protein>
<comment type="caution">
    <text evidence="1">The sequence shown here is derived from an EMBL/GenBank/DDBJ whole genome shotgun (WGS) entry which is preliminary data.</text>
</comment>
<name>A0A7J6SYH1_PEROL</name>
<dbReference type="AlphaFoldDB" id="A0A7J6SYH1"/>
<gene>
    <name evidence="1" type="primary">PSMC2_1</name>
    <name evidence="1" type="ORF">FOZ63_014438</name>
</gene>
<feature type="non-terminal residue" evidence="1">
    <location>
        <position position="1"/>
    </location>
</feature>
<keyword evidence="1" id="KW-0645">Protease</keyword>
<feature type="non-terminal residue" evidence="1">
    <location>
        <position position="216"/>
    </location>
</feature>
<keyword evidence="1" id="KW-0378">Hydrolase</keyword>
<dbReference type="Proteomes" id="UP000553632">
    <property type="component" value="Unassembled WGS sequence"/>
</dbReference>
<dbReference type="GO" id="GO:0006508">
    <property type="term" value="P:proteolysis"/>
    <property type="evidence" value="ECO:0007669"/>
    <property type="project" value="UniProtKB-KW"/>
</dbReference>
<proteinExistence type="predicted"/>
<evidence type="ECO:0000313" key="2">
    <source>
        <dbReference type="Proteomes" id="UP000553632"/>
    </source>
</evidence>
<reference evidence="1 2" key="1">
    <citation type="submission" date="2020-04" db="EMBL/GenBank/DDBJ databases">
        <title>Perkinsus olseni comparative genomics.</title>
        <authorList>
            <person name="Bogema D.R."/>
        </authorList>
    </citation>
    <scope>NUCLEOTIDE SEQUENCE [LARGE SCALE GENOMIC DNA]</scope>
    <source>
        <strain evidence="1 2">ATCC PRA-207</strain>
    </source>
</reference>
<dbReference type="GO" id="GO:0008233">
    <property type="term" value="F:peptidase activity"/>
    <property type="evidence" value="ECO:0007669"/>
    <property type="project" value="UniProtKB-KW"/>
</dbReference>
<dbReference type="EMBL" id="JABANO010014888">
    <property type="protein sequence ID" value="KAF4737835.1"/>
    <property type="molecule type" value="Genomic_DNA"/>
</dbReference>